<evidence type="ECO:0000256" key="6">
    <source>
        <dbReference type="ARBA" id="ARBA00023136"/>
    </source>
</evidence>
<evidence type="ECO:0000256" key="3">
    <source>
        <dbReference type="ARBA" id="ARBA00022475"/>
    </source>
</evidence>
<dbReference type="RefSeq" id="WP_133601948.1">
    <property type="nucleotide sequence ID" value="NZ_JAUFPJ010000001.1"/>
</dbReference>
<comment type="caution">
    <text evidence="7">Lacks conserved residue(s) required for the propagation of feature annotation.</text>
</comment>
<dbReference type="EMBL" id="SNXE01000001">
    <property type="protein sequence ID" value="TDP13030.1"/>
    <property type="molecule type" value="Genomic_DNA"/>
</dbReference>
<gene>
    <name evidence="8" type="ORF">DFR39_101504</name>
</gene>
<name>A0A4R6NBX3_9BURK</name>
<evidence type="ECO:0000256" key="7">
    <source>
        <dbReference type="RuleBase" id="RU362048"/>
    </source>
</evidence>
<keyword evidence="6 7" id="KW-0472">Membrane</keyword>
<proteinExistence type="inferred from homology"/>
<feature type="transmembrane region" description="Helical" evidence="7">
    <location>
        <begin position="110"/>
        <end position="135"/>
    </location>
</feature>
<comment type="similarity">
    <text evidence="2 7">Belongs to the UPF0056 (MarC) family.</text>
</comment>
<evidence type="ECO:0000313" key="9">
    <source>
        <dbReference type="Proteomes" id="UP000295357"/>
    </source>
</evidence>
<comment type="subcellular location">
    <subcellularLocation>
        <location evidence="1 7">Cell membrane</location>
        <topology evidence="1 7">Multi-pass membrane protein</topology>
    </subcellularLocation>
</comment>
<dbReference type="Pfam" id="PF01914">
    <property type="entry name" value="MarC"/>
    <property type="match status" value="1"/>
</dbReference>
<accession>A0A4R6NBX3</accession>
<feature type="transmembrane region" description="Helical" evidence="7">
    <location>
        <begin position="147"/>
        <end position="165"/>
    </location>
</feature>
<dbReference type="GO" id="GO:0005886">
    <property type="term" value="C:plasma membrane"/>
    <property type="evidence" value="ECO:0007669"/>
    <property type="project" value="UniProtKB-SubCell"/>
</dbReference>
<keyword evidence="4 7" id="KW-0812">Transmembrane</keyword>
<comment type="caution">
    <text evidence="8">The sequence shown here is derived from an EMBL/GenBank/DDBJ whole genome shotgun (WGS) entry which is preliminary data.</text>
</comment>
<protein>
    <recommendedName>
        <fullName evidence="7">UPF0056 membrane protein</fullName>
    </recommendedName>
</protein>
<feature type="transmembrane region" description="Helical" evidence="7">
    <location>
        <begin position="38"/>
        <end position="58"/>
    </location>
</feature>
<feature type="transmembrane region" description="Helical" evidence="7">
    <location>
        <begin position="6"/>
        <end position="26"/>
    </location>
</feature>
<dbReference type="PANTHER" id="PTHR33508">
    <property type="entry name" value="UPF0056 MEMBRANE PROTEIN YHCE"/>
    <property type="match status" value="1"/>
</dbReference>
<dbReference type="Proteomes" id="UP000295357">
    <property type="component" value="Unassembled WGS sequence"/>
</dbReference>
<dbReference type="OrthoDB" id="21094at2"/>
<evidence type="ECO:0000313" key="8">
    <source>
        <dbReference type="EMBL" id="TDP13030.1"/>
    </source>
</evidence>
<feature type="transmembrane region" description="Helical" evidence="7">
    <location>
        <begin position="177"/>
        <end position="197"/>
    </location>
</feature>
<keyword evidence="5 7" id="KW-1133">Transmembrane helix</keyword>
<dbReference type="AlphaFoldDB" id="A0A4R6NBX3"/>
<evidence type="ECO:0000256" key="4">
    <source>
        <dbReference type="ARBA" id="ARBA00022692"/>
    </source>
</evidence>
<evidence type="ECO:0000256" key="1">
    <source>
        <dbReference type="ARBA" id="ARBA00004651"/>
    </source>
</evidence>
<reference evidence="8 9" key="1">
    <citation type="submission" date="2019-03" db="EMBL/GenBank/DDBJ databases">
        <title>Genomic Encyclopedia of Type Strains, Phase IV (KMG-IV): sequencing the most valuable type-strain genomes for metagenomic binning, comparative biology and taxonomic classification.</title>
        <authorList>
            <person name="Goeker M."/>
        </authorList>
    </citation>
    <scope>NUCLEOTIDE SEQUENCE [LARGE SCALE GENOMIC DNA]</scope>
    <source>
        <strain evidence="8 9">DSM 25082</strain>
    </source>
</reference>
<evidence type="ECO:0000256" key="2">
    <source>
        <dbReference type="ARBA" id="ARBA00009784"/>
    </source>
</evidence>
<dbReference type="NCBIfam" id="TIGR00427">
    <property type="entry name" value="NAAT family transporter"/>
    <property type="match status" value="1"/>
</dbReference>
<evidence type="ECO:0000256" key="5">
    <source>
        <dbReference type="ARBA" id="ARBA00022989"/>
    </source>
</evidence>
<dbReference type="PANTHER" id="PTHR33508:SF1">
    <property type="entry name" value="UPF0056 MEMBRANE PROTEIN YHCE"/>
    <property type="match status" value="1"/>
</dbReference>
<keyword evidence="9" id="KW-1185">Reference proteome</keyword>
<keyword evidence="3" id="KW-1003">Cell membrane</keyword>
<organism evidence="8 9">
    <name type="scientific">Roseateles asaccharophilus</name>
    <dbReference type="NCBI Taxonomy" id="582607"/>
    <lineage>
        <taxon>Bacteria</taxon>
        <taxon>Pseudomonadati</taxon>
        <taxon>Pseudomonadota</taxon>
        <taxon>Betaproteobacteria</taxon>
        <taxon>Burkholderiales</taxon>
        <taxon>Sphaerotilaceae</taxon>
        <taxon>Roseateles</taxon>
    </lineage>
</organism>
<sequence>MELFKPLIALLAIVNPIGVIPFFIHFTQNFSRQQRQHTIRVSAFTAFIVVAVSAVAGLKVIEFFNISLPSFQVGGGTLLLISAIQMLNAQPAESRQEDVQEGASKVDAGASIAVVPLTIPLLTGPATISTMVIYAEKTRHWWEQAALVGYGVVVGLVTFAVFSASGRIARVLGQTGINIMTRLMGLILAALAVELLADGLTKLFPVLASHLAR</sequence>
<dbReference type="InterPro" id="IPR002771">
    <property type="entry name" value="Multi_antbiot-R_MarC"/>
</dbReference>